<evidence type="ECO:0000313" key="3">
    <source>
        <dbReference type="EMBL" id="EHJ51782.1"/>
    </source>
</evidence>
<protein>
    <submittedName>
        <fullName evidence="3">Addiction module antitoxin, RelB/DinJ family</fullName>
    </submittedName>
</protein>
<dbReference type="GO" id="GO:0006355">
    <property type="term" value="P:regulation of DNA-templated transcription"/>
    <property type="evidence" value="ECO:0007669"/>
    <property type="project" value="InterPro"/>
</dbReference>
<sequence>MTTISVRVDDHLKKEAQELYRDLGLDMSTAITMFLKKSIQTQGIPFSVSRYSPETMQAFYEAEHGLTKSFPSLDALFEDLNDED</sequence>
<dbReference type="RefSeq" id="WP_003078996.1">
    <property type="nucleotide sequence ID" value="NZ_AEUW02000001.1"/>
</dbReference>
<dbReference type="PIRSF" id="PIRSF003108">
    <property type="entry name" value="DinJ"/>
    <property type="match status" value="1"/>
</dbReference>
<dbReference type="InterPro" id="IPR026262">
    <property type="entry name" value="DinJ"/>
</dbReference>
<dbReference type="eggNOG" id="COG3077">
    <property type="taxonomic scope" value="Bacteria"/>
</dbReference>
<proteinExistence type="inferred from homology"/>
<dbReference type="OrthoDB" id="9808267at2"/>
<dbReference type="InterPro" id="IPR007337">
    <property type="entry name" value="RelB/DinJ"/>
</dbReference>
<organism evidence="3 4">
    <name type="scientific">Streptococcus macacae NCTC 11558</name>
    <dbReference type="NCBI Taxonomy" id="764298"/>
    <lineage>
        <taxon>Bacteria</taxon>
        <taxon>Bacillati</taxon>
        <taxon>Bacillota</taxon>
        <taxon>Bacilli</taxon>
        <taxon>Lactobacillales</taxon>
        <taxon>Streptococcaceae</taxon>
        <taxon>Streptococcus</taxon>
    </lineage>
</organism>
<keyword evidence="4" id="KW-1185">Reference proteome</keyword>
<dbReference type="InterPro" id="IPR013321">
    <property type="entry name" value="Arc_rbn_hlx_hlx"/>
</dbReference>
<dbReference type="GO" id="GO:0015643">
    <property type="term" value="F:toxic substance binding"/>
    <property type="evidence" value="ECO:0007669"/>
    <property type="project" value="InterPro"/>
</dbReference>
<name>G5JUM9_9STRE</name>
<dbReference type="Gene3D" id="1.10.1220.10">
    <property type="entry name" value="Met repressor-like"/>
    <property type="match status" value="1"/>
</dbReference>
<evidence type="ECO:0000256" key="2">
    <source>
        <dbReference type="ARBA" id="ARBA00022649"/>
    </source>
</evidence>
<comment type="similarity">
    <text evidence="1">Belongs to the RelB/DinJ antitoxin family.</text>
</comment>
<dbReference type="Pfam" id="PF04221">
    <property type="entry name" value="RelB"/>
    <property type="match status" value="1"/>
</dbReference>
<comment type="caution">
    <text evidence="3">The sequence shown here is derived from an EMBL/GenBank/DDBJ whole genome shotgun (WGS) entry which is preliminary data.</text>
</comment>
<gene>
    <name evidence="3" type="ORF">STRMA_1019</name>
</gene>
<evidence type="ECO:0000256" key="1">
    <source>
        <dbReference type="ARBA" id="ARBA00010562"/>
    </source>
</evidence>
<accession>G5JUM9</accession>
<evidence type="ECO:0000313" key="4">
    <source>
        <dbReference type="Proteomes" id="UP000003573"/>
    </source>
</evidence>
<dbReference type="PANTHER" id="PTHR38781:SF1">
    <property type="entry name" value="ANTITOXIN DINJ-RELATED"/>
    <property type="match status" value="1"/>
</dbReference>
<dbReference type="EMBL" id="AEUW02000001">
    <property type="protein sequence ID" value="EHJ51782.1"/>
    <property type="molecule type" value="Genomic_DNA"/>
</dbReference>
<dbReference type="PANTHER" id="PTHR38781">
    <property type="entry name" value="ANTITOXIN DINJ-RELATED"/>
    <property type="match status" value="1"/>
</dbReference>
<dbReference type="GO" id="GO:0006351">
    <property type="term" value="P:DNA-templated transcription"/>
    <property type="evidence" value="ECO:0007669"/>
    <property type="project" value="TreeGrafter"/>
</dbReference>
<reference evidence="3 4" key="1">
    <citation type="journal article" date="2014" name="Int. J. Syst. Evol. Microbiol.">
        <title>Phylogenomics and the dynamic genome evolution of the genus Streptococcus.</title>
        <authorList>
            <consortium name="The Broad Institute Genome Sequencing Platform"/>
            <person name="Richards V.P."/>
            <person name="Palmer S.R."/>
            <person name="Pavinski Bitar P.D."/>
            <person name="Qin X."/>
            <person name="Weinstock G.M."/>
            <person name="Highlander S.K."/>
            <person name="Town C.D."/>
            <person name="Burne R.A."/>
            <person name="Stanhope M.J."/>
        </authorList>
    </citation>
    <scope>NUCLEOTIDE SEQUENCE [LARGE SCALE GENOMIC DNA]</scope>
    <source>
        <strain evidence="3 4">NCTC 11558</strain>
    </source>
</reference>
<dbReference type="GO" id="GO:0044010">
    <property type="term" value="P:single-species biofilm formation"/>
    <property type="evidence" value="ECO:0007669"/>
    <property type="project" value="InterPro"/>
</dbReference>
<dbReference type="GO" id="GO:0000987">
    <property type="term" value="F:cis-regulatory region sequence-specific DNA binding"/>
    <property type="evidence" value="ECO:0007669"/>
    <property type="project" value="InterPro"/>
</dbReference>
<dbReference type="NCBIfam" id="TIGR02384">
    <property type="entry name" value="RelB_DinJ"/>
    <property type="match status" value="1"/>
</dbReference>
<dbReference type="Proteomes" id="UP000003573">
    <property type="component" value="Unassembled WGS sequence"/>
</dbReference>
<keyword evidence="2" id="KW-1277">Toxin-antitoxin system</keyword>
<dbReference type="STRING" id="764298.STRMA_1019"/>
<dbReference type="AlphaFoldDB" id="G5JUM9"/>